<dbReference type="Proteomes" id="UP000503447">
    <property type="component" value="Chromosome"/>
</dbReference>
<reference evidence="3" key="1">
    <citation type="submission" date="2020-05" db="EMBL/GenBank/DDBJ databases">
        <title>Frigoriglobus tundricola gen. nov., sp. nov., a psychrotolerant cellulolytic planctomycete of the family Gemmataceae with two divergent copies of 16S rRNA gene.</title>
        <authorList>
            <person name="Kulichevskaya I.S."/>
            <person name="Ivanova A.A."/>
            <person name="Naumoff D.G."/>
            <person name="Beletsky A.V."/>
            <person name="Rijpstra W.I.C."/>
            <person name="Sinninghe Damste J.S."/>
            <person name="Mardanov A.V."/>
            <person name="Ravin N.V."/>
            <person name="Dedysh S.N."/>
        </authorList>
    </citation>
    <scope>NUCLEOTIDE SEQUENCE [LARGE SCALE GENOMIC DNA]</scope>
    <source>
        <strain evidence="3">PL17</strain>
    </source>
</reference>
<feature type="chain" id="PRO_5026698776" description="HEAT repeat domain-containing protein" evidence="1">
    <location>
        <begin position="26"/>
        <end position="245"/>
    </location>
</feature>
<dbReference type="EMBL" id="CP053452">
    <property type="protein sequence ID" value="QJW93665.1"/>
    <property type="molecule type" value="Genomic_DNA"/>
</dbReference>
<proteinExistence type="predicted"/>
<accession>A0A6M5YHZ2</accession>
<protein>
    <recommendedName>
        <fullName evidence="4">HEAT repeat domain-containing protein</fullName>
    </recommendedName>
</protein>
<evidence type="ECO:0000256" key="1">
    <source>
        <dbReference type="SAM" id="SignalP"/>
    </source>
</evidence>
<dbReference type="AlphaFoldDB" id="A0A6M5YHZ2"/>
<organism evidence="2 3">
    <name type="scientific">Frigoriglobus tundricola</name>
    <dbReference type="NCBI Taxonomy" id="2774151"/>
    <lineage>
        <taxon>Bacteria</taxon>
        <taxon>Pseudomonadati</taxon>
        <taxon>Planctomycetota</taxon>
        <taxon>Planctomycetia</taxon>
        <taxon>Gemmatales</taxon>
        <taxon>Gemmataceae</taxon>
        <taxon>Frigoriglobus</taxon>
    </lineage>
</organism>
<keyword evidence="1" id="KW-0732">Signal</keyword>
<sequence>MSITPTRRAALVGLLAAGLARPGRAAPVPVEVAGKELETLWADLAGEELTASRALLKLAARPKEAVALAAKRLPPLKIDAPRMRGLLADLGSEKEETWTAATEELEYFDPRLAIDLPALMDAVTERVPRARLVALLSGDRSADRLLKSDLPITLSRNGGKNGQEEFFNFRQEESWWAEHRVDGINVGIWGNRRKYWTRAVRAAVLLEHIGSPEAVAVLRNLATGHPDAQPTKVAKEVLARMEKAK</sequence>
<keyword evidence="3" id="KW-1185">Reference proteome</keyword>
<evidence type="ECO:0000313" key="3">
    <source>
        <dbReference type="Proteomes" id="UP000503447"/>
    </source>
</evidence>
<evidence type="ECO:0000313" key="2">
    <source>
        <dbReference type="EMBL" id="QJW93665.1"/>
    </source>
</evidence>
<evidence type="ECO:0008006" key="4">
    <source>
        <dbReference type="Google" id="ProtNLM"/>
    </source>
</evidence>
<dbReference type="RefSeq" id="WP_171469820.1">
    <property type="nucleotide sequence ID" value="NZ_CP053452.2"/>
</dbReference>
<name>A0A6M5YHZ2_9BACT</name>
<gene>
    <name evidence="2" type="ORF">FTUN_1173</name>
</gene>
<feature type="signal peptide" evidence="1">
    <location>
        <begin position="1"/>
        <end position="25"/>
    </location>
</feature>
<dbReference type="KEGG" id="ftj:FTUN_1173"/>